<protein>
    <submittedName>
        <fullName evidence="2">tRNA-synthetase-like domain containing protein</fullName>
    </submittedName>
</protein>
<dbReference type="GO" id="GO:0003723">
    <property type="term" value="F:RNA binding"/>
    <property type="evidence" value="ECO:0007669"/>
    <property type="project" value="InterPro"/>
</dbReference>
<dbReference type="InterPro" id="IPR020825">
    <property type="entry name" value="Phe-tRNA_synthase-like_B3/B4"/>
</dbReference>
<keyword evidence="3" id="KW-1185">Reference proteome</keyword>
<dbReference type="Pfam" id="PF03483">
    <property type="entry name" value="B3_4"/>
    <property type="match status" value="1"/>
</dbReference>
<gene>
    <name evidence="2" type="ORF">C3B54_11687</name>
</gene>
<dbReference type="AlphaFoldDB" id="A0A2L2BPT0"/>
<dbReference type="SMART" id="SM00873">
    <property type="entry name" value="B3_4"/>
    <property type="match status" value="1"/>
</dbReference>
<dbReference type="InterPro" id="IPR005146">
    <property type="entry name" value="B3/B4_tRNA-bd"/>
</dbReference>
<evidence type="ECO:0000259" key="1">
    <source>
        <dbReference type="SMART" id="SM00873"/>
    </source>
</evidence>
<feature type="domain" description="B3/B4 tRNA-binding" evidence="1">
    <location>
        <begin position="75"/>
        <end position="229"/>
    </location>
</feature>
<sequence length="243" mass="27149">MKACSLMDSESFLSGAHVSDEVFELRPDYRADIIVATGINAHADQSDVSELVQQAEDYARQLLATTPVAEREHIASWREAFRAFGSKPSDYRNSAEALMKRAPNGLPRINGLTDMYNALSVLHQTPLGGENVDAYVGPPRLTRAVGDESFDTVSGGEDVVEHPSVGEVVWRDDQGVTCRRWNWRQCRRTQLTDDTTNALFIIDTLDPLSEQQRNRVADDLTFWLARFGAEDIQRRSIHSGLAL</sequence>
<dbReference type="PANTHER" id="PTHR39209">
    <property type="match status" value="1"/>
</dbReference>
<dbReference type="Gene3D" id="3.50.40.10">
    <property type="entry name" value="Phenylalanyl-trna Synthetase, Chain B, domain 3"/>
    <property type="match status" value="1"/>
</dbReference>
<dbReference type="KEGG" id="psai:C3B54_11687"/>
<dbReference type="Proteomes" id="UP000243077">
    <property type="component" value="Chromosome"/>
</dbReference>
<dbReference type="EMBL" id="CP026923">
    <property type="protein sequence ID" value="AVG23669.1"/>
    <property type="molecule type" value="Genomic_DNA"/>
</dbReference>
<reference evidence="2 3" key="1">
    <citation type="submission" date="2018-02" db="EMBL/GenBank/DDBJ databases">
        <title>Complete genome of the streamlined marine actinobacterium Pontimonas salivibrio CL-TW6 adapted to coastal planktonic lifestype.</title>
        <authorList>
            <person name="Cho B.C."/>
            <person name="Hardies S.C."/>
            <person name="Jang G.I."/>
            <person name="Hwang C.Y."/>
        </authorList>
    </citation>
    <scope>NUCLEOTIDE SEQUENCE [LARGE SCALE GENOMIC DNA]</scope>
    <source>
        <strain evidence="2 3">CL-TW6</strain>
    </source>
</reference>
<name>A0A2L2BPT0_9MICO</name>
<dbReference type="SUPFAM" id="SSF56037">
    <property type="entry name" value="PheT/TilS domain"/>
    <property type="match status" value="1"/>
</dbReference>
<accession>A0A2L2BPT0</accession>
<organism evidence="2 3">
    <name type="scientific">Pontimonas salivibrio</name>
    <dbReference type="NCBI Taxonomy" id="1159327"/>
    <lineage>
        <taxon>Bacteria</taxon>
        <taxon>Bacillati</taxon>
        <taxon>Actinomycetota</taxon>
        <taxon>Actinomycetes</taxon>
        <taxon>Micrococcales</taxon>
        <taxon>Microbacteriaceae</taxon>
        <taxon>Pontimonas</taxon>
    </lineage>
</organism>
<evidence type="ECO:0000313" key="2">
    <source>
        <dbReference type="EMBL" id="AVG23669.1"/>
    </source>
</evidence>
<proteinExistence type="predicted"/>
<evidence type="ECO:0000313" key="3">
    <source>
        <dbReference type="Proteomes" id="UP000243077"/>
    </source>
</evidence>
<dbReference type="GO" id="GO:0004826">
    <property type="term" value="F:phenylalanine-tRNA ligase activity"/>
    <property type="evidence" value="ECO:0007669"/>
    <property type="project" value="InterPro"/>
</dbReference>
<dbReference type="PANTHER" id="PTHR39209:SF2">
    <property type="entry name" value="CYTOPLASMIC PROTEIN"/>
    <property type="match status" value="1"/>
</dbReference>